<dbReference type="Proteomes" id="UP000095085">
    <property type="component" value="Unassembled WGS sequence"/>
</dbReference>
<reference evidence="2" key="1">
    <citation type="submission" date="2016-05" db="EMBL/GenBank/DDBJ databases">
        <title>Comparative genomics of biotechnologically important yeasts.</title>
        <authorList>
            <consortium name="DOE Joint Genome Institute"/>
            <person name="Riley R."/>
            <person name="Haridas S."/>
            <person name="Wolfe K.H."/>
            <person name="Lopes M.R."/>
            <person name="Hittinger C.T."/>
            <person name="Goker M."/>
            <person name="Salamov A."/>
            <person name="Wisecaver J."/>
            <person name="Long T.M."/>
            <person name="Aerts A.L."/>
            <person name="Barry K."/>
            <person name="Choi C."/>
            <person name="Clum A."/>
            <person name="Coughlan A.Y."/>
            <person name="Deshpande S."/>
            <person name="Douglass A.P."/>
            <person name="Hanson S.J."/>
            <person name="Klenk H.-P."/>
            <person name="Labutti K."/>
            <person name="Lapidus A."/>
            <person name="Lindquist E."/>
            <person name="Lipzen A."/>
            <person name="Meier-Kolthoff J.P."/>
            <person name="Ohm R.A."/>
            <person name="Otillar R.P."/>
            <person name="Pangilinan J."/>
            <person name="Peng Y."/>
            <person name="Rokas A."/>
            <person name="Rosa C.A."/>
            <person name="Scheuner C."/>
            <person name="Sibirny A.A."/>
            <person name="Slot J.C."/>
            <person name="Stielow J.B."/>
            <person name="Sun H."/>
            <person name="Kurtzman C.P."/>
            <person name="Blackwell M."/>
            <person name="Grigoriev I.V."/>
            <person name="Jeffries T.W."/>
        </authorList>
    </citation>
    <scope>NUCLEOTIDE SEQUENCE [LARGE SCALE GENOMIC DNA]</scope>
    <source>
        <strain evidence="2">NRRL Y-1933</strain>
    </source>
</reference>
<dbReference type="AlphaFoldDB" id="A0A1E4REX8"/>
<proteinExistence type="predicted"/>
<sequence length="57" mass="6804">RQVIFLWPLKNCNNFNSRNERLHKMFLLKMLVIFLIATKLFESSFDPSSYLAEQTIP</sequence>
<organism evidence="1 2">
    <name type="scientific">Hyphopichia burtonii NRRL Y-1933</name>
    <dbReference type="NCBI Taxonomy" id="984485"/>
    <lineage>
        <taxon>Eukaryota</taxon>
        <taxon>Fungi</taxon>
        <taxon>Dikarya</taxon>
        <taxon>Ascomycota</taxon>
        <taxon>Saccharomycotina</taxon>
        <taxon>Pichiomycetes</taxon>
        <taxon>Debaryomycetaceae</taxon>
        <taxon>Hyphopichia</taxon>
    </lineage>
</organism>
<accession>A0A1E4REX8</accession>
<protein>
    <submittedName>
        <fullName evidence="1">Uncharacterized protein</fullName>
    </submittedName>
</protein>
<dbReference type="GeneID" id="30993535"/>
<dbReference type="RefSeq" id="XP_020074843.1">
    <property type="nucleotide sequence ID" value="XM_020218985.1"/>
</dbReference>
<dbReference type="EMBL" id="KV454544">
    <property type="protein sequence ID" value="ODV65776.1"/>
    <property type="molecule type" value="Genomic_DNA"/>
</dbReference>
<name>A0A1E4REX8_9ASCO</name>
<gene>
    <name evidence="1" type="ORF">HYPBUDRAFT_113652</name>
</gene>
<feature type="non-terminal residue" evidence="1">
    <location>
        <position position="1"/>
    </location>
</feature>
<evidence type="ECO:0000313" key="2">
    <source>
        <dbReference type="Proteomes" id="UP000095085"/>
    </source>
</evidence>
<keyword evidence="2" id="KW-1185">Reference proteome</keyword>
<evidence type="ECO:0000313" key="1">
    <source>
        <dbReference type="EMBL" id="ODV65776.1"/>
    </source>
</evidence>